<protein>
    <recommendedName>
        <fullName evidence="4">Chlorophyll a-b binding protein, chloroplastic</fullName>
    </recommendedName>
</protein>
<dbReference type="Proteomes" id="UP000593577">
    <property type="component" value="Unassembled WGS sequence"/>
</dbReference>
<comment type="caution">
    <text evidence="2">The sequence shown here is derived from an EMBL/GenBank/DDBJ whole genome shotgun (WGS) entry which is preliminary data.</text>
</comment>
<dbReference type="AlphaFoldDB" id="A0A7J8XXB3"/>
<dbReference type="EMBL" id="JABFAA010000009">
    <property type="protein sequence ID" value="MBA0691700.1"/>
    <property type="molecule type" value="Genomic_DNA"/>
</dbReference>
<feature type="signal peptide" evidence="1">
    <location>
        <begin position="1"/>
        <end position="17"/>
    </location>
</feature>
<reference evidence="2 3" key="1">
    <citation type="journal article" date="2019" name="Genome Biol. Evol.">
        <title>Insights into the evolution of the New World diploid cottons (Gossypium, subgenus Houzingenia) based on genome sequencing.</title>
        <authorList>
            <person name="Grover C.E."/>
            <person name="Arick M.A. 2nd"/>
            <person name="Thrash A."/>
            <person name="Conover J.L."/>
            <person name="Sanders W.S."/>
            <person name="Peterson D.G."/>
            <person name="Frelichowski J.E."/>
            <person name="Scheffler J.A."/>
            <person name="Scheffler B.E."/>
            <person name="Wendel J.F."/>
        </authorList>
    </citation>
    <scope>NUCLEOTIDE SEQUENCE [LARGE SCALE GENOMIC DNA]</scope>
    <source>
        <strain evidence="2">185</strain>
        <tissue evidence="2">Leaf</tissue>
    </source>
</reference>
<keyword evidence="1" id="KW-0732">Signal</keyword>
<feature type="chain" id="PRO_5029443752" description="Chlorophyll a-b binding protein, chloroplastic" evidence="1">
    <location>
        <begin position="18"/>
        <end position="55"/>
    </location>
</feature>
<evidence type="ECO:0000256" key="1">
    <source>
        <dbReference type="SAM" id="SignalP"/>
    </source>
</evidence>
<keyword evidence="3" id="KW-1185">Reference proteome</keyword>
<evidence type="ECO:0000313" key="2">
    <source>
        <dbReference type="EMBL" id="MBA0691700.1"/>
    </source>
</evidence>
<name>A0A7J8XXB3_GOSAI</name>
<proteinExistence type="predicted"/>
<accession>A0A7J8XXB3</accession>
<sequence length="55" mass="5568">MATALLGGAAHLRLPLAVTTTTAASKGNPMAVKALRRTPATPFWAHGSVGVKNNA</sequence>
<evidence type="ECO:0008006" key="4">
    <source>
        <dbReference type="Google" id="ProtNLM"/>
    </source>
</evidence>
<gene>
    <name evidence="2" type="ORF">Goari_009314</name>
</gene>
<organism evidence="2 3">
    <name type="scientific">Gossypium aridum</name>
    <name type="common">American cotton</name>
    <name type="synonym">Erioxylum aridum</name>
    <dbReference type="NCBI Taxonomy" id="34290"/>
    <lineage>
        <taxon>Eukaryota</taxon>
        <taxon>Viridiplantae</taxon>
        <taxon>Streptophyta</taxon>
        <taxon>Embryophyta</taxon>
        <taxon>Tracheophyta</taxon>
        <taxon>Spermatophyta</taxon>
        <taxon>Magnoliopsida</taxon>
        <taxon>eudicotyledons</taxon>
        <taxon>Gunneridae</taxon>
        <taxon>Pentapetalae</taxon>
        <taxon>rosids</taxon>
        <taxon>malvids</taxon>
        <taxon>Malvales</taxon>
        <taxon>Malvaceae</taxon>
        <taxon>Malvoideae</taxon>
        <taxon>Gossypium</taxon>
    </lineage>
</organism>
<evidence type="ECO:0000313" key="3">
    <source>
        <dbReference type="Proteomes" id="UP000593577"/>
    </source>
</evidence>